<dbReference type="EMBL" id="RJVU01062584">
    <property type="protein sequence ID" value="ROJ29192.1"/>
    <property type="molecule type" value="Genomic_DNA"/>
</dbReference>
<proteinExistence type="predicted"/>
<sequence length="116" mass="12580">MGLSDVNGGGIPCMGTSPGKARVHTSTRAKEQEHAHQRAFGFTEVVGSAAQVTGLHEINNVTKELTIDSLQPISTQKLHVLVTARHCISAHNDTPPGTRLLNLKTFRRYEGCYTTL</sequence>
<name>A0A3N0XRN7_ANAGA</name>
<comment type="caution">
    <text evidence="2">The sequence shown here is derived from an EMBL/GenBank/DDBJ whole genome shotgun (WGS) entry which is preliminary data.</text>
</comment>
<evidence type="ECO:0000313" key="2">
    <source>
        <dbReference type="EMBL" id="ROJ29192.1"/>
    </source>
</evidence>
<reference evidence="2 3" key="1">
    <citation type="submission" date="2018-10" db="EMBL/GenBank/DDBJ databases">
        <title>Genome assembly for a Yunnan-Guizhou Plateau 3E fish, Anabarilius grahami (Regan), and its evolutionary and genetic applications.</title>
        <authorList>
            <person name="Jiang W."/>
        </authorList>
    </citation>
    <scope>NUCLEOTIDE SEQUENCE [LARGE SCALE GENOMIC DNA]</scope>
    <source>
        <strain evidence="2">AG-KIZ</strain>
        <tissue evidence="2">Muscle</tissue>
    </source>
</reference>
<organism evidence="2 3">
    <name type="scientific">Anabarilius grahami</name>
    <name type="common">Kanglang fish</name>
    <name type="synonym">Barilius grahami</name>
    <dbReference type="NCBI Taxonomy" id="495550"/>
    <lineage>
        <taxon>Eukaryota</taxon>
        <taxon>Metazoa</taxon>
        <taxon>Chordata</taxon>
        <taxon>Craniata</taxon>
        <taxon>Vertebrata</taxon>
        <taxon>Euteleostomi</taxon>
        <taxon>Actinopterygii</taxon>
        <taxon>Neopterygii</taxon>
        <taxon>Teleostei</taxon>
        <taxon>Ostariophysi</taxon>
        <taxon>Cypriniformes</taxon>
        <taxon>Xenocyprididae</taxon>
        <taxon>Xenocypridinae</taxon>
        <taxon>Xenocypridinae incertae sedis</taxon>
        <taxon>Anabarilius</taxon>
    </lineage>
</organism>
<gene>
    <name evidence="2" type="ORF">DPX16_13636</name>
</gene>
<protein>
    <submittedName>
        <fullName evidence="2">Uncharacterized protein</fullName>
    </submittedName>
</protein>
<dbReference type="AlphaFoldDB" id="A0A3N0XRN7"/>
<feature type="region of interest" description="Disordered" evidence="1">
    <location>
        <begin position="1"/>
        <end position="23"/>
    </location>
</feature>
<evidence type="ECO:0000313" key="3">
    <source>
        <dbReference type="Proteomes" id="UP000281406"/>
    </source>
</evidence>
<evidence type="ECO:0000256" key="1">
    <source>
        <dbReference type="SAM" id="MobiDB-lite"/>
    </source>
</evidence>
<accession>A0A3N0XRN7</accession>
<dbReference type="Proteomes" id="UP000281406">
    <property type="component" value="Unassembled WGS sequence"/>
</dbReference>
<keyword evidence="3" id="KW-1185">Reference proteome</keyword>